<comment type="similarity">
    <text evidence="1">Belongs to the vitamin uptake transporter (VUT/ECF) (TC 2.A.88) family. Q precursor transporter subfamily.</text>
</comment>
<feature type="transmembrane region" description="Helical" evidence="1">
    <location>
        <begin position="95"/>
        <end position="116"/>
    </location>
</feature>
<feature type="compositionally biased region" description="Low complexity" evidence="2">
    <location>
        <begin position="10"/>
        <end position="20"/>
    </location>
</feature>
<dbReference type="NCBIfam" id="TIGR00697">
    <property type="entry name" value="queuosine precursor transporter"/>
    <property type="match status" value="1"/>
</dbReference>
<feature type="transmembrane region" description="Helical" evidence="1">
    <location>
        <begin position="37"/>
        <end position="56"/>
    </location>
</feature>
<dbReference type="InterPro" id="IPR003744">
    <property type="entry name" value="YhhQ"/>
</dbReference>
<keyword evidence="1" id="KW-0812">Transmembrane</keyword>
<dbReference type="OrthoDB" id="7422621at2"/>
<dbReference type="Proteomes" id="UP000460626">
    <property type="component" value="Unassembled WGS sequence"/>
</dbReference>
<evidence type="ECO:0000256" key="2">
    <source>
        <dbReference type="SAM" id="MobiDB-lite"/>
    </source>
</evidence>
<keyword evidence="1" id="KW-0472">Membrane</keyword>
<keyword evidence="1" id="KW-1133">Transmembrane helix</keyword>
<comment type="subcellular location">
    <subcellularLocation>
        <location evidence="1">Cell inner membrane</location>
        <topology evidence="1">Multi-pass membrane protein</topology>
    </subcellularLocation>
</comment>
<reference evidence="3 4" key="1">
    <citation type="submission" date="2019-12" db="EMBL/GenBank/DDBJ databases">
        <title>Genomic-based taxomic classification of the family Erythrobacteraceae.</title>
        <authorList>
            <person name="Xu L."/>
        </authorList>
    </citation>
    <scope>NUCLEOTIDE SEQUENCE [LARGE SCALE GENOMIC DNA]</scope>
    <source>
        <strain evidence="3 4">RC4-10-4</strain>
    </source>
</reference>
<dbReference type="Pfam" id="PF02592">
    <property type="entry name" value="Vut_1"/>
    <property type="match status" value="1"/>
</dbReference>
<evidence type="ECO:0000313" key="4">
    <source>
        <dbReference type="Proteomes" id="UP000460626"/>
    </source>
</evidence>
<keyword evidence="1" id="KW-1003">Cell membrane</keyword>
<keyword evidence="4" id="KW-1185">Reference proteome</keyword>
<dbReference type="GO" id="GO:0022857">
    <property type="term" value="F:transmembrane transporter activity"/>
    <property type="evidence" value="ECO:0007669"/>
    <property type="project" value="UniProtKB-UniRule"/>
</dbReference>
<evidence type="ECO:0000313" key="3">
    <source>
        <dbReference type="EMBL" id="MXO92858.1"/>
    </source>
</evidence>
<feature type="region of interest" description="Disordered" evidence="2">
    <location>
        <begin position="1"/>
        <end position="20"/>
    </location>
</feature>
<dbReference type="PANTHER" id="PTHR34300:SF2">
    <property type="entry name" value="QUEUOSINE PRECURSOR TRANSPORTER-RELATED"/>
    <property type="match status" value="1"/>
</dbReference>
<sequence length="241" mass="25044">MTDYQSTNRPASGPASGPASAAAPVTPFAAPGMPRSLFVLTMLYGGMTVIAGVLAYKQFAIGPIVVESGILAFLLLVVISSTLAQLFGKAVANRVVLWGFMPLAISIVLLGIVLALPPSPDMPPENLAAFRQVHGQTPRIMAAGPVAYGVSLLLNVWIFDKLRGRGPDGGGGGLWLMARGAIASAISQAVDTLIFITLAFYGEFPIGPLLVGQAIAKIVLSLVLVPFLIAGALALARRLDR</sequence>
<dbReference type="GO" id="GO:0005886">
    <property type="term" value="C:plasma membrane"/>
    <property type="evidence" value="ECO:0007669"/>
    <property type="project" value="UniProtKB-SubCell"/>
</dbReference>
<comment type="function">
    <text evidence="1">Involved in the import of queuosine (Q) precursors, required for Q precursor salvage.</text>
</comment>
<evidence type="ECO:0000256" key="1">
    <source>
        <dbReference type="HAMAP-Rule" id="MF_02088"/>
    </source>
</evidence>
<proteinExistence type="inferred from homology"/>
<name>A0A844ZYS2_9SPHN</name>
<organism evidence="3 4">
    <name type="scientific">Aurantiacibacter arachoides</name>
    <dbReference type="NCBI Taxonomy" id="1850444"/>
    <lineage>
        <taxon>Bacteria</taxon>
        <taxon>Pseudomonadati</taxon>
        <taxon>Pseudomonadota</taxon>
        <taxon>Alphaproteobacteria</taxon>
        <taxon>Sphingomonadales</taxon>
        <taxon>Erythrobacteraceae</taxon>
        <taxon>Aurantiacibacter</taxon>
    </lineage>
</organism>
<dbReference type="HAMAP" id="MF_02088">
    <property type="entry name" value="Q_prec_transport"/>
    <property type="match status" value="1"/>
</dbReference>
<accession>A0A844ZYS2</accession>
<protein>
    <recommendedName>
        <fullName evidence="1">Probable queuosine precursor transporter</fullName>
        <shortName evidence="1">Q precursor transporter</shortName>
    </recommendedName>
</protein>
<comment type="caution">
    <text evidence="3">The sequence shown here is derived from an EMBL/GenBank/DDBJ whole genome shotgun (WGS) entry which is preliminary data.</text>
</comment>
<dbReference type="PANTHER" id="PTHR34300">
    <property type="entry name" value="QUEUOSINE PRECURSOR TRANSPORTER-RELATED"/>
    <property type="match status" value="1"/>
</dbReference>
<feature type="transmembrane region" description="Helical" evidence="1">
    <location>
        <begin position="68"/>
        <end position="88"/>
    </location>
</feature>
<feature type="transmembrane region" description="Helical" evidence="1">
    <location>
        <begin position="214"/>
        <end position="236"/>
    </location>
</feature>
<feature type="transmembrane region" description="Helical" evidence="1">
    <location>
        <begin position="140"/>
        <end position="159"/>
    </location>
</feature>
<feature type="transmembrane region" description="Helical" evidence="1">
    <location>
        <begin position="180"/>
        <end position="202"/>
    </location>
</feature>
<dbReference type="EMBL" id="WTYH01000001">
    <property type="protein sequence ID" value="MXO92858.1"/>
    <property type="molecule type" value="Genomic_DNA"/>
</dbReference>
<keyword evidence="1" id="KW-0997">Cell inner membrane</keyword>
<dbReference type="AlphaFoldDB" id="A0A844ZYS2"/>
<gene>
    <name evidence="3" type="ORF">GRI62_04450</name>
</gene>
<keyword evidence="1" id="KW-0813">Transport</keyword>